<dbReference type="GO" id="GO:0004315">
    <property type="term" value="F:3-oxoacyl-[acyl-carrier-protein] synthase activity"/>
    <property type="evidence" value="ECO:0007669"/>
    <property type="project" value="UniProtKB-UniRule"/>
</dbReference>
<comment type="catalytic activity">
    <reaction evidence="10">
        <text>(9Z)-hexadecenoyl-[ACP] + malonyl-[ACP] + H(+) = 3-oxo-(11Z)-octadecenoyl-[ACP] + holo-[ACP] + CO2</text>
        <dbReference type="Rhea" id="RHEA:55040"/>
        <dbReference type="Rhea" id="RHEA-COMP:9623"/>
        <dbReference type="Rhea" id="RHEA-COMP:9685"/>
        <dbReference type="Rhea" id="RHEA-COMP:10800"/>
        <dbReference type="Rhea" id="RHEA-COMP:14074"/>
        <dbReference type="ChEBI" id="CHEBI:15378"/>
        <dbReference type="ChEBI" id="CHEBI:16526"/>
        <dbReference type="ChEBI" id="CHEBI:64479"/>
        <dbReference type="ChEBI" id="CHEBI:78449"/>
        <dbReference type="ChEBI" id="CHEBI:83989"/>
        <dbReference type="ChEBI" id="CHEBI:138538"/>
        <dbReference type="EC" id="2.3.1.179"/>
    </reaction>
</comment>
<evidence type="ECO:0000256" key="6">
    <source>
        <dbReference type="ARBA" id="ARBA00023098"/>
    </source>
</evidence>
<dbReference type="PROSITE" id="PS00606">
    <property type="entry name" value="KS3_1"/>
    <property type="match status" value="1"/>
</dbReference>
<dbReference type="SMART" id="SM00825">
    <property type="entry name" value="PKS_KS"/>
    <property type="match status" value="1"/>
</dbReference>
<organism evidence="16">
    <name type="scientific">Streptomyces rochei</name>
    <name type="common">Streptomyces parvullus</name>
    <dbReference type="NCBI Taxonomy" id="1928"/>
    <lineage>
        <taxon>Bacteria</taxon>
        <taxon>Bacillati</taxon>
        <taxon>Actinomycetota</taxon>
        <taxon>Actinomycetes</taxon>
        <taxon>Kitasatosporales</taxon>
        <taxon>Streptomycetaceae</taxon>
        <taxon>Streptomyces</taxon>
        <taxon>Streptomyces rochei group</taxon>
    </lineage>
</organism>
<keyword evidence="5" id="KW-0276">Fatty acid metabolism</keyword>
<evidence type="ECO:0000313" key="16">
    <source>
        <dbReference type="EMBL" id="ANW61952.1"/>
    </source>
</evidence>
<evidence type="ECO:0000256" key="14">
    <source>
        <dbReference type="SAM" id="MobiDB-lite"/>
    </source>
</evidence>
<dbReference type="Gene3D" id="3.40.47.10">
    <property type="match status" value="1"/>
</dbReference>
<evidence type="ECO:0000259" key="15">
    <source>
        <dbReference type="PROSITE" id="PS52004"/>
    </source>
</evidence>
<dbReference type="NCBIfam" id="NF005589">
    <property type="entry name" value="PRK07314.1"/>
    <property type="match status" value="1"/>
</dbReference>
<dbReference type="InterPro" id="IPR020841">
    <property type="entry name" value="PKS_Beta-ketoAc_synthase_dom"/>
</dbReference>
<keyword evidence="8" id="KW-0012">Acyltransferase</keyword>
<evidence type="ECO:0000256" key="9">
    <source>
        <dbReference type="ARBA" id="ARBA00024006"/>
    </source>
</evidence>
<keyword evidence="4 13" id="KW-0808">Transferase</keyword>
<keyword evidence="6" id="KW-0443">Lipid metabolism</keyword>
<proteinExistence type="inferred from homology"/>
<evidence type="ECO:0000256" key="8">
    <source>
        <dbReference type="ARBA" id="ARBA00023315"/>
    </source>
</evidence>
<name>A0A1B1WA71_STRRO</name>
<dbReference type="PROSITE" id="PS52004">
    <property type="entry name" value="KS3_2"/>
    <property type="match status" value="1"/>
</dbReference>
<dbReference type="FunFam" id="3.40.47.10:FF:000029">
    <property type="entry name" value="3-oxoacyl-[acyl-carrier-protein] synthase 1"/>
    <property type="match status" value="1"/>
</dbReference>
<evidence type="ECO:0000256" key="10">
    <source>
        <dbReference type="ARBA" id="ARBA00047318"/>
    </source>
</evidence>
<dbReference type="InterPro" id="IPR018201">
    <property type="entry name" value="Ketoacyl_synth_AS"/>
</dbReference>
<dbReference type="EC" id="2.3.1.179" evidence="12"/>
<dbReference type="InterPro" id="IPR017568">
    <property type="entry name" value="3-oxoacyl-ACP_synth-2"/>
</dbReference>
<evidence type="ECO:0000256" key="2">
    <source>
        <dbReference type="ARBA" id="ARBA00008467"/>
    </source>
</evidence>
<accession>A0A1B1WA71</accession>
<comment type="function">
    <text evidence="9">Involved in the type II fatty acid elongation cycle. Catalyzes the elongation of a wide range of acyl-ACP by the addition of two carbons from malonyl-ACP to an acyl acceptor. Can efficiently catalyze the conversion of palmitoleoyl-ACP (cis-hexadec-9-enoyl-ACP) to cis-vaccenoyl-ACP (cis-octadec-11-enoyl-ACP), an essential step in the thermal regulation of fatty acid composition.</text>
</comment>
<dbReference type="InterPro" id="IPR000794">
    <property type="entry name" value="Beta-ketoacyl_synthase"/>
</dbReference>
<evidence type="ECO:0000256" key="5">
    <source>
        <dbReference type="ARBA" id="ARBA00022832"/>
    </source>
</evidence>
<evidence type="ECO:0000256" key="3">
    <source>
        <dbReference type="ARBA" id="ARBA00022516"/>
    </source>
</evidence>
<feature type="region of interest" description="Disordered" evidence="14">
    <location>
        <begin position="47"/>
        <end position="69"/>
    </location>
</feature>
<sequence length="492" mass="52290">MSSYVTHHVGQYEHGFTLTVNDESYFLTSVMGLCQRSDVAPCGPDQTCAPPGAADEKETDMTATPRDPAGRRVVITGTGVISPIGLTTREFWDALVAGRSGIRVISRYDPDTLPTRFAGEVVDFDARTYMPNRVGRRLDRFAQFALAAAMQAVQEAGLTVTEDLAPRTAVVVGTGYGAGHFTRDAVLTLRDSGRRRMNAYFASAGSSDSATVEIASWLGARGPSGAMVAACATGAMCIGDAMRLIRHGYADVVVAGGSDDAVNPLDLATSANIGALSRRTDRPERASRPFDRERDGFVMGAGAGVVVLEAEEHAIRRGATVLGELAGYGVTTDAYHSTHPHPDGRDVRRAMTEALADAVLRPEDVDHISAHGTSTPLNDRIESGAIREVFGERAPAIPISSVKSMTGHMIGAAGAVELIAALQTVRTGVVPPTINCDDPEDPELDYVPHRARRHDARVVISNSFGFGGHNAVLVVREARGTDRVQENQGEEG</sequence>
<dbReference type="NCBIfam" id="TIGR03150">
    <property type="entry name" value="fabF"/>
    <property type="match status" value="1"/>
</dbReference>
<comment type="similarity">
    <text evidence="2 13">Belongs to the thiolase-like superfamily. Beta-ketoacyl-ACP synthases family.</text>
</comment>
<keyword evidence="7" id="KW-0275">Fatty acid biosynthesis</keyword>
<reference evidence="16" key="1">
    <citation type="journal article" date="2016" name="Appl. Environ. Microbiol.">
        <title>Functional genome mining for metabolites encoded by large gene clusters using heterologous expression of a whole genomic BAC library in Streptomyces.</title>
        <authorList>
            <person name="Xu M."/>
            <person name="Wang Y."/>
            <person name="Zhao Z."/>
            <person name="Gao G."/>
            <person name="Huang S."/>
            <person name="Kang Q."/>
            <person name="He X."/>
            <person name="Lin S."/>
            <person name="Pang X."/>
            <person name="Deng Z."/>
            <person name="Tao M."/>
        </authorList>
    </citation>
    <scope>NUCLEOTIDE SEQUENCE</scope>
    <source>
        <strain evidence="16">Sal35</strain>
    </source>
</reference>
<dbReference type="CDD" id="cd00834">
    <property type="entry name" value="KAS_I_II"/>
    <property type="match status" value="1"/>
</dbReference>
<feature type="domain" description="Ketosynthase family 3 (KS3)" evidence="15">
    <location>
        <begin position="70"/>
        <end position="477"/>
    </location>
</feature>
<comment type="catalytic activity">
    <reaction evidence="11">
        <text>a fatty acyl-[ACP] + malonyl-[ACP] + H(+) = a 3-oxoacyl-[ACP] + holo-[ACP] + CO2</text>
        <dbReference type="Rhea" id="RHEA:22836"/>
        <dbReference type="Rhea" id="RHEA-COMP:9623"/>
        <dbReference type="Rhea" id="RHEA-COMP:9685"/>
        <dbReference type="Rhea" id="RHEA-COMP:9916"/>
        <dbReference type="Rhea" id="RHEA-COMP:14125"/>
        <dbReference type="ChEBI" id="CHEBI:15378"/>
        <dbReference type="ChEBI" id="CHEBI:16526"/>
        <dbReference type="ChEBI" id="CHEBI:64479"/>
        <dbReference type="ChEBI" id="CHEBI:78449"/>
        <dbReference type="ChEBI" id="CHEBI:78776"/>
        <dbReference type="ChEBI" id="CHEBI:138651"/>
    </reaction>
</comment>
<dbReference type="SUPFAM" id="SSF53901">
    <property type="entry name" value="Thiolase-like"/>
    <property type="match status" value="2"/>
</dbReference>
<keyword evidence="3" id="KW-0444">Lipid biosynthesis</keyword>
<evidence type="ECO:0000256" key="11">
    <source>
        <dbReference type="ARBA" id="ARBA00047659"/>
    </source>
</evidence>
<dbReference type="InterPro" id="IPR014030">
    <property type="entry name" value="Ketoacyl_synth_N"/>
</dbReference>
<dbReference type="Pfam" id="PF02801">
    <property type="entry name" value="Ketoacyl-synt_C"/>
    <property type="match status" value="1"/>
</dbReference>
<evidence type="ECO:0000256" key="7">
    <source>
        <dbReference type="ARBA" id="ARBA00023160"/>
    </source>
</evidence>
<evidence type="ECO:0000256" key="4">
    <source>
        <dbReference type="ARBA" id="ARBA00022679"/>
    </source>
</evidence>
<evidence type="ECO:0000256" key="1">
    <source>
        <dbReference type="ARBA" id="ARBA00005194"/>
    </source>
</evidence>
<protein>
    <recommendedName>
        <fullName evidence="12">Beta-ketoacyl-ACP synthase II</fullName>
        <ecNumber evidence="12">2.3.1.179</ecNumber>
    </recommendedName>
</protein>
<dbReference type="Pfam" id="PF00109">
    <property type="entry name" value="ketoacyl-synt"/>
    <property type="match status" value="1"/>
</dbReference>
<dbReference type="FunFam" id="3.40.47.10:FF:000018">
    <property type="entry name" value="3-oxoacyl-[acyl-carrier-protein] synthase 2"/>
    <property type="match status" value="1"/>
</dbReference>
<dbReference type="InterPro" id="IPR016039">
    <property type="entry name" value="Thiolase-like"/>
</dbReference>
<dbReference type="InterPro" id="IPR014031">
    <property type="entry name" value="Ketoacyl_synth_C"/>
</dbReference>
<dbReference type="AlphaFoldDB" id="A0A1B1WA71"/>
<dbReference type="UniPathway" id="UPA00094"/>
<dbReference type="PANTHER" id="PTHR11712:SF336">
    <property type="entry name" value="3-OXOACYL-[ACYL-CARRIER-PROTEIN] SYNTHASE, MITOCHONDRIAL"/>
    <property type="match status" value="1"/>
</dbReference>
<dbReference type="EMBL" id="KX346560">
    <property type="protein sequence ID" value="ANW61952.1"/>
    <property type="molecule type" value="Genomic_DNA"/>
</dbReference>
<evidence type="ECO:0000256" key="13">
    <source>
        <dbReference type="RuleBase" id="RU003694"/>
    </source>
</evidence>
<evidence type="ECO:0000256" key="12">
    <source>
        <dbReference type="NCBIfam" id="TIGR03150"/>
    </source>
</evidence>
<dbReference type="GO" id="GO:0030497">
    <property type="term" value="P:fatty acid elongation"/>
    <property type="evidence" value="ECO:0007669"/>
    <property type="project" value="UniProtKB-ARBA"/>
</dbReference>
<comment type="pathway">
    <text evidence="1">Lipid metabolism; fatty acid biosynthesis.</text>
</comment>
<dbReference type="PANTHER" id="PTHR11712">
    <property type="entry name" value="POLYKETIDE SYNTHASE-RELATED"/>
    <property type="match status" value="1"/>
</dbReference>